<feature type="transmembrane region" description="Helical" evidence="1">
    <location>
        <begin position="238"/>
        <end position="262"/>
    </location>
</feature>
<accession>A0A7S1JEM1</accession>
<keyword evidence="1" id="KW-0812">Transmembrane</keyword>
<dbReference type="AlphaFoldDB" id="A0A7S1JEM1"/>
<evidence type="ECO:0000313" key="2">
    <source>
        <dbReference type="EMBL" id="CAD9041321.1"/>
    </source>
</evidence>
<proteinExistence type="predicted"/>
<keyword evidence="1" id="KW-0472">Membrane</keyword>
<organism evidence="2">
    <name type="scientific">Eutreptiella gymnastica</name>
    <dbReference type="NCBI Taxonomy" id="73025"/>
    <lineage>
        <taxon>Eukaryota</taxon>
        <taxon>Discoba</taxon>
        <taxon>Euglenozoa</taxon>
        <taxon>Euglenida</taxon>
        <taxon>Spirocuta</taxon>
        <taxon>Euglenophyceae</taxon>
        <taxon>Eutreptiales</taxon>
        <taxon>Eutreptiaceae</taxon>
        <taxon>Eutreptiella</taxon>
    </lineage>
</organism>
<keyword evidence="1" id="KW-1133">Transmembrane helix</keyword>
<gene>
    <name evidence="2" type="ORF">EGYM00392_LOCUS52496</name>
</gene>
<name>A0A7S1JEM1_9EUGL</name>
<sequence>MTECGTSNCDTCFDTQCPAADSEPSVPSESAKGRFSAAPATGIEDVIDAAEGAGLAASIAELETVRTANATTTFVPIASLTAPLTLAGARPTDTARVTVDTWGPSASKAVFQTYHAEAPGLAQLGCTFPRPMDGASFVSVFLVDRLREDGTLGNDEPFGFHVDWTGHTGEPAVYTCQASATSLVNVRAQGGRVRAASQHPTGLPTSVQVSVLHTSGFVVLSLPEHLSAELEGGGSSNMALLGLLGLLAVPVLLSICFCRMVAGRKAAMAESRWLEVTDTYTLDCALKDGPAPSPAAPCDDEVDRHADSEDDIRVLVDQE</sequence>
<protein>
    <submittedName>
        <fullName evidence="2">Uncharacterized protein</fullName>
    </submittedName>
</protein>
<evidence type="ECO:0000256" key="1">
    <source>
        <dbReference type="SAM" id="Phobius"/>
    </source>
</evidence>
<dbReference type="EMBL" id="HBGA01143561">
    <property type="protein sequence ID" value="CAD9041321.1"/>
    <property type="molecule type" value="Transcribed_RNA"/>
</dbReference>
<reference evidence="2" key="1">
    <citation type="submission" date="2021-01" db="EMBL/GenBank/DDBJ databases">
        <authorList>
            <person name="Corre E."/>
            <person name="Pelletier E."/>
            <person name="Niang G."/>
            <person name="Scheremetjew M."/>
            <person name="Finn R."/>
            <person name="Kale V."/>
            <person name="Holt S."/>
            <person name="Cochrane G."/>
            <person name="Meng A."/>
            <person name="Brown T."/>
            <person name="Cohen L."/>
        </authorList>
    </citation>
    <scope>NUCLEOTIDE SEQUENCE</scope>
    <source>
        <strain evidence="2">NIES-381</strain>
    </source>
</reference>